<dbReference type="OrthoDB" id="509052at2759"/>
<dbReference type="InterPro" id="IPR006476">
    <property type="entry name" value="CHP01589_pln"/>
</dbReference>
<dbReference type="OMA" id="YTKGRDQ"/>
<comment type="caution">
    <text evidence="1">The sequence shown here is derived from an EMBL/GenBank/DDBJ whole genome shotgun (WGS) entry which is preliminary data.</text>
</comment>
<dbReference type="Pfam" id="PF09713">
    <property type="entry name" value="A_thal_3526"/>
    <property type="match status" value="1"/>
</dbReference>
<dbReference type="NCBIfam" id="TIGR01589">
    <property type="entry name" value="A_thal_3526"/>
    <property type="match status" value="1"/>
</dbReference>
<evidence type="ECO:0000313" key="1">
    <source>
        <dbReference type="EMBL" id="KMZ75143.1"/>
    </source>
</evidence>
<gene>
    <name evidence="1" type="ORF">ZOSMA_118G00200</name>
</gene>
<keyword evidence="2" id="KW-1185">Reference proteome</keyword>
<reference evidence="2" key="1">
    <citation type="journal article" date="2016" name="Nature">
        <title>The genome of the seagrass Zostera marina reveals angiosperm adaptation to the sea.</title>
        <authorList>
            <person name="Olsen J.L."/>
            <person name="Rouze P."/>
            <person name="Verhelst B."/>
            <person name="Lin Y.-C."/>
            <person name="Bayer T."/>
            <person name="Collen J."/>
            <person name="Dattolo E."/>
            <person name="De Paoli E."/>
            <person name="Dittami S."/>
            <person name="Maumus F."/>
            <person name="Michel G."/>
            <person name="Kersting A."/>
            <person name="Lauritano C."/>
            <person name="Lohaus R."/>
            <person name="Toepel M."/>
            <person name="Tonon T."/>
            <person name="Vanneste K."/>
            <person name="Amirebrahimi M."/>
            <person name="Brakel J."/>
            <person name="Bostroem C."/>
            <person name="Chovatia M."/>
            <person name="Grimwood J."/>
            <person name="Jenkins J.W."/>
            <person name="Jueterbock A."/>
            <person name="Mraz A."/>
            <person name="Stam W.T."/>
            <person name="Tice H."/>
            <person name="Bornberg-Bauer E."/>
            <person name="Green P.J."/>
            <person name="Pearson G.A."/>
            <person name="Procaccini G."/>
            <person name="Duarte C.M."/>
            <person name="Schmutz J."/>
            <person name="Reusch T.B.H."/>
            <person name="Van de Peer Y."/>
        </authorList>
    </citation>
    <scope>NUCLEOTIDE SEQUENCE [LARGE SCALE GENOMIC DNA]</scope>
    <source>
        <strain evidence="2">cv. Finnish</strain>
    </source>
</reference>
<dbReference type="PANTHER" id="PTHR31871:SF61">
    <property type="entry name" value="OS06G0705300 PROTEIN"/>
    <property type="match status" value="1"/>
</dbReference>
<protein>
    <submittedName>
        <fullName evidence="1">Uncharacterized protein</fullName>
    </submittedName>
</protein>
<organism evidence="1 2">
    <name type="scientific">Zostera marina</name>
    <name type="common">Eelgrass</name>
    <dbReference type="NCBI Taxonomy" id="29655"/>
    <lineage>
        <taxon>Eukaryota</taxon>
        <taxon>Viridiplantae</taxon>
        <taxon>Streptophyta</taxon>
        <taxon>Embryophyta</taxon>
        <taxon>Tracheophyta</taxon>
        <taxon>Spermatophyta</taxon>
        <taxon>Magnoliopsida</taxon>
        <taxon>Liliopsida</taxon>
        <taxon>Zosteraceae</taxon>
        <taxon>Zostera</taxon>
    </lineage>
</organism>
<dbReference type="PANTHER" id="PTHR31871">
    <property type="entry name" value="OS02G0137100 PROTEIN"/>
    <property type="match status" value="1"/>
</dbReference>
<evidence type="ECO:0000313" key="2">
    <source>
        <dbReference type="Proteomes" id="UP000036987"/>
    </source>
</evidence>
<dbReference type="Proteomes" id="UP000036987">
    <property type="component" value="Unassembled WGS sequence"/>
</dbReference>
<proteinExistence type="predicted"/>
<sequence>MINLNTLRRMGDSSAATYVRMVQYLIEKCLVFHMDRLECADALFKHANIQPVITTTVWKELEKENRDFFNTYFASMEQDGRVVDVDDNGCS</sequence>
<dbReference type="AlphaFoldDB" id="A0A0K9Q1K2"/>
<name>A0A0K9Q1K2_ZOSMR</name>
<dbReference type="EMBL" id="LFYR01000204">
    <property type="protein sequence ID" value="KMZ75143.1"/>
    <property type="molecule type" value="Genomic_DNA"/>
</dbReference>
<accession>A0A0K9Q1K2</accession>